<reference evidence="1 2" key="1">
    <citation type="submission" date="2019-08" db="EMBL/GenBank/DDBJ databases">
        <title>The genome sequence of a newly discovered highly antifungal drug resistant Aspergillus species, Aspergillus tanneri NIH 1004.</title>
        <authorList>
            <person name="Mounaud S."/>
            <person name="Singh I."/>
            <person name="Joardar V."/>
            <person name="Pakala S."/>
            <person name="Pakala S."/>
            <person name="Venepally P."/>
            <person name="Chung J.K."/>
            <person name="Losada L."/>
            <person name="Nierman W.C."/>
        </authorList>
    </citation>
    <scope>NUCLEOTIDE SEQUENCE [LARGE SCALE GENOMIC DNA]</scope>
    <source>
        <strain evidence="1 2">NIH1004</strain>
    </source>
</reference>
<dbReference type="Proteomes" id="UP000324241">
    <property type="component" value="Unassembled WGS sequence"/>
</dbReference>
<dbReference type="SUPFAM" id="SSF82199">
    <property type="entry name" value="SET domain"/>
    <property type="match status" value="1"/>
</dbReference>
<dbReference type="EMBL" id="QUQM01000002">
    <property type="protein sequence ID" value="KAA8651764.1"/>
    <property type="molecule type" value="Genomic_DNA"/>
</dbReference>
<comment type="caution">
    <text evidence="1">The sequence shown here is derived from an EMBL/GenBank/DDBJ whole genome shotgun (WGS) entry which is preliminary data.</text>
</comment>
<sequence>MKREYLPVGTLPSWTKLNGIIVNGVAFQKLQTEDVVDKGTAIVATEDTSSEDAEANESDSIVLLSIPSDMILSLQSVENHAKSDHHLREVLDAVGDFGRTARGATLIFLIMQVTHSSPDFANEPHKIGLSNPWTEYIKYIPPSILLPTFYTEEELELLQGTSLRLAVDTKVISLEREFEHLRKSTEGISWCNRLWWSEETGKFTFDDWRYVDAVYRSRVVDLPGSGHSMVPCIDMANHASEDTVKALYDEGAEGNAVLLLRRGRKLSAGDEVTISYGDEKPASEMIFSYGFLDNGRESANQIFLDLDIPDDDPLKMAKLAFNKDVPGIRLFSSEAGSTNWDSPFVWWACVNEEDGLGFNVLQTNDGGRELRARWKEAEVELSSSLRDRLATDPLWDVFQLRAVVIILDRLEAQLVTLRQTQGVVVEISQDENMLTIFRPGVLSTIMKLRELEAELLERGIEDLARQRDTLMVSQTVSAYLGSQHSVDIEEDFS</sequence>
<proteinExistence type="predicted"/>
<protein>
    <recommendedName>
        <fullName evidence="3">SET domain-containing protein</fullName>
    </recommendedName>
</protein>
<organism evidence="1 2">
    <name type="scientific">Aspergillus tanneri</name>
    <dbReference type="NCBI Taxonomy" id="1220188"/>
    <lineage>
        <taxon>Eukaryota</taxon>
        <taxon>Fungi</taxon>
        <taxon>Dikarya</taxon>
        <taxon>Ascomycota</taxon>
        <taxon>Pezizomycotina</taxon>
        <taxon>Eurotiomycetes</taxon>
        <taxon>Eurotiomycetidae</taxon>
        <taxon>Eurotiales</taxon>
        <taxon>Aspergillaceae</taxon>
        <taxon>Aspergillus</taxon>
        <taxon>Aspergillus subgen. Circumdati</taxon>
    </lineage>
</organism>
<dbReference type="Gene3D" id="3.90.1410.10">
    <property type="entry name" value="set domain protein methyltransferase, domain 1"/>
    <property type="match status" value="1"/>
</dbReference>
<evidence type="ECO:0000313" key="2">
    <source>
        <dbReference type="Proteomes" id="UP000324241"/>
    </source>
</evidence>
<dbReference type="InterPro" id="IPR050600">
    <property type="entry name" value="SETD3_SETD6_MTase"/>
</dbReference>
<dbReference type="PANTHER" id="PTHR13271:SF76">
    <property type="entry name" value="SET DOMAIN-CONTAINING PROTEIN 8"/>
    <property type="match status" value="1"/>
</dbReference>
<dbReference type="InterPro" id="IPR046341">
    <property type="entry name" value="SET_dom_sf"/>
</dbReference>
<gene>
    <name evidence="1" type="ORF">ATNIH1004_000660</name>
</gene>
<dbReference type="GO" id="GO:0016279">
    <property type="term" value="F:protein-lysine N-methyltransferase activity"/>
    <property type="evidence" value="ECO:0007669"/>
    <property type="project" value="TreeGrafter"/>
</dbReference>
<dbReference type="PANTHER" id="PTHR13271">
    <property type="entry name" value="UNCHARACTERIZED PUTATIVE METHYLTRANSFERASE"/>
    <property type="match status" value="1"/>
</dbReference>
<dbReference type="CDD" id="cd10527">
    <property type="entry name" value="SET_LSMT"/>
    <property type="match status" value="1"/>
</dbReference>
<dbReference type="OrthoDB" id="441812at2759"/>
<dbReference type="GeneID" id="54323362"/>
<evidence type="ECO:0008006" key="3">
    <source>
        <dbReference type="Google" id="ProtNLM"/>
    </source>
</evidence>
<dbReference type="RefSeq" id="XP_033431125.1">
    <property type="nucleotide sequence ID" value="XM_033565368.1"/>
</dbReference>
<dbReference type="FunFam" id="3.90.1410.10:FF:000014">
    <property type="entry name" value="SET domain-containing protein"/>
    <property type="match status" value="1"/>
</dbReference>
<evidence type="ECO:0000313" key="1">
    <source>
        <dbReference type="EMBL" id="KAA8651764.1"/>
    </source>
</evidence>
<accession>A0A5M9N2J2</accession>
<dbReference type="GO" id="GO:0005634">
    <property type="term" value="C:nucleus"/>
    <property type="evidence" value="ECO:0007669"/>
    <property type="project" value="TreeGrafter"/>
</dbReference>
<dbReference type="VEuPathDB" id="FungiDB:EYZ11_000084"/>
<dbReference type="AlphaFoldDB" id="A0A5M9N2J2"/>
<name>A0A5M9N2J2_9EURO</name>